<accession>A0ACC2XC15</accession>
<keyword evidence="2" id="KW-1185">Reference proteome</keyword>
<evidence type="ECO:0000313" key="2">
    <source>
        <dbReference type="Proteomes" id="UP001243375"/>
    </source>
</evidence>
<proteinExistence type="predicted"/>
<organism evidence="1 2">
    <name type="scientific">Naganishia vaughanmartiniae</name>
    <dbReference type="NCBI Taxonomy" id="1424756"/>
    <lineage>
        <taxon>Eukaryota</taxon>
        <taxon>Fungi</taxon>
        <taxon>Dikarya</taxon>
        <taxon>Basidiomycota</taxon>
        <taxon>Agaricomycotina</taxon>
        <taxon>Tremellomycetes</taxon>
        <taxon>Filobasidiales</taxon>
        <taxon>Filobasidiaceae</taxon>
        <taxon>Naganishia</taxon>
    </lineage>
</organism>
<gene>
    <name evidence="1" type="ORF">QFC22_002870</name>
</gene>
<reference evidence="1" key="1">
    <citation type="submission" date="2023-04" db="EMBL/GenBank/DDBJ databases">
        <title>Draft Genome sequencing of Naganishia species isolated from polar environments using Oxford Nanopore Technology.</title>
        <authorList>
            <person name="Leo P."/>
            <person name="Venkateswaran K."/>
        </authorList>
    </citation>
    <scope>NUCLEOTIDE SEQUENCE</scope>
    <source>
        <strain evidence="1">MNA-CCFEE 5425</strain>
    </source>
</reference>
<protein>
    <submittedName>
        <fullName evidence="1">Uncharacterized protein</fullName>
    </submittedName>
</protein>
<dbReference type="Proteomes" id="UP001243375">
    <property type="component" value="Unassembled WGS sequence"/>
</dbReference>
<comment type="caution">
    <text evidence="1">The sequence shown here is derived from an EMBL/GenBank/DDBJ whole genome shotgun (WGS) entry which is preliminary data.</text>
</comment>
<evidence type="ECO:0000313" key="1">
    <source>
        <dbReference type="EMBL" id="KAJ9120934.1"/>
    </source>
</evidence>
<name>A0ACC2XC15_9TREE</name>
<sequence length="879" mass="96381">MYSLLPIPRLERDLVTYYLILDADAAFSDHSLSDSFASQRYLAPLQVARVKGFWYADRERMEDAVSALATPDIWSGMFREEFVRESQDMLLDLLAAKASPALVNLFLTTSNLPLDTPQRRQHSVRALALEQGKFYQAWRYVRDLEFETDMEASGELDVEDDVEDMELASFEQDAELGLDGEAKAGDEDQEAGLARKALLVQQERQRLLATILEAVLIRKLLLPRQVFAASLTQLPFTAHPDKAALQSLLKLPIDNYEQKFLTTYLLNTTTSLPPSSFSLLHDLLTLRMCARGQHALAVEIDRQVAERVREQPQLGVFASAETRGTVQEMVNLLPEVQRKMLLVERDATHIGDAVSQRGENGVMPSSHDQAANSGTTIGESTSQADRTASGTQPSAFTRPSFAPLSASNRLRKASNPKVAMYQAFLRSTSSSSVIGDGAVSSRTARANQQIFLPSDHAPASSRRMLNASTSSAVIGTSTSARNGMSVPFGGQQTQFPSSPFNFPPRVPVGYSALSASQNNASPIYPSIRRFGSDYVPSTKDGSQTPRAPPENGEEMSVSPPSGRDIVEDAESVAQMEEKEERAATPVAREQHVSTNRKANAETGDGRRQVTSHERPHDNEAEAPDNVSSQDHLEEAPTQYTAPTKTSRGKRTRSAQPTMSPPATRQTTKTPARTRKQKQQSRNDEEVSNVGDVHDGHEEDHNVPIPGAFPTPRRTKRKLRSSSQFETRPGEEPDPDSHLQPPQAKRSRKGNSGAEAVRRATRSQSVVSEATTEADHADPLGPNDGKTPKKQQSDVVGRKRGQPQRRSARLSESTAPPSPVQSVVSEVDSVTSKTRGTRGRKDTANIRATRSSGSKVVSTPATKGVRTRRQAAALEEHEEE</sequence>
<dbReference type="EMBL" id="JASBWU010000006">
    <property type="protein sequence ID" value="KAJ9120934.1"/>
    <property type="molecule type" value="Genomic_DNA"/>
</dbReference>